<dbReference type="InterPro" id="IPR004045">
    <property type="entry name" value="Glutathione_S-Trfase_N"/>
</dbReference>
<dbReference type="PROSITE" id="PS50404">
    <property type="entry name" value="GST_NTER"/>
    <property type="match status" value="1"/>
</dbReference>
<dbReference type="SFLD" id="SFLDG01150">
    <property type="entry name" value="Main.1:_Beta-like"/>
    <property type="match status" value="1"/>
</dbReference>
<dbReference type="CDD" id="cd03046">
    <property type="entry name" value="GST_N_GTT1_like"/>
    <property type="match status" value="1"/>
</dbReference>
<dbReference type="InterPro" id="IPR036249">
    <property type="entry name" value="Thioredoxin-like_sf"/>
</dbReference>
<dbReference type="EC" id="2.5.1.18" evidence="2"/>
<dbReference type="PANTHER" id="PTHR44051:SF9">
    <property type="entry name" value="GLUTATHIONE S-TRANSFERASE 1"/>
    <property type="match status" value="1"/>
</dbReference>
<gene>
    <name evidence="8" type="ORF">L211DRAFT_793681</name>
</gene>
<dbReference type="InterPro" id="IPR036282">
    <property type="entry name" value="Glutathione-S-Trfase_C_sf"/>
</dbReference>
<dbReference type="GO" id="GO:0004364">
    <property type="term" value="F:glutathione transferase activity"/>
    <property type="evidence" value="ECO:0007669"/>
    <property type="project" value="UniProtKB-EC"/>
</dbReference>
<dbReference type="OrthoDB" id="2098326at2759"/>
<name>A0A3N4L9Y9_9PEZI</name>
<dbReference type="GO" id="GO:0005737">
    <property type="term" value="C:cytoplasm"/>
    <property type="evidence" value="ECO:0007669"/>
    <property type="project" value="UniProtKB-ARBA"/>
</dbReference>
<evidence type="ECO:0000313" key="8">
    <source>
        <dbReference type="EMBL" id="RPB19714.1"/>
    </source>
</evidence>
<dbReference type="SUPFAM" id="SSF47616">
    <property type="entry name" value="GST C-terminal domain-like"/>
    <property type="match status" value="1"/>
</dbReference>
<dbReference type="SFLD" id="SFLDS00019">
    <property type="entry name" value="Glutathione_Transferase_(cytos"/>
    <property type="match status" value="1"/>
</dbReference>
<dbReference type="GO" id="GO:0004602">
    <property type="term" value="F:glutathione peroxidase activity"/>
    <property type="evidence" value="ECO:0007669"/>
    <property type="project" value="UniProtKB-ARBA"/>
</dbReference>
<keyword evidence="9" id="KW-1185">Reference proteome</keyword>
<evidence type="ECO:0000256" key="5">
    <source>
        <dbReference type="RuleBase" id="RU003494"/>
    </source>
</evidence>
<dbReference type="SFLD" id="SFLDG00358">
    <property type="entry name" value="Main_(cytGST)"/>
    <property type="match status" value="1"/>
</dbReference>
<dbReference type="PROSITE" id="PS50405">
    <property type="entry name" value="GST_CTER"/>
    <property type="match status" value="1"/>
</dbReference>
<evidence type="ECO:0000259" key="7">
    <source>
        <dbReference type="PROSITE" id="PS50405"/>
    </source>
</evidence>
<dbReference type="InterPro" id="IPR040079">
    <property type="entry name" value="Glutathione_S-Trfase"/>
</dbReference>
<accession>A0A3N4L9Y9</accession>
<evidence type="ECO:0000256" key="3">
    <source>
        <dbReference type="ARBA" id="ARBA00022679"/>
    </source>
</evidence>
<dbReference type="Pfam" id="PF00043">
    <property type="entry name" value="GST_C"/>
    <property type="match status" value="1"/>
</dbReference>
<dbReference type="SUPFAM" id="SSF52833">
    <property type="entry name" value="Thioredoxin-like"/>
    <property type="match status" value="1"/>
</dbReference>
<sequence>MPVPEALANDINSKYIKKPNINKSASSASEYRNWTLLLTPDTPKVILSHKRRTESKVTVYPNLTTEDTSSAKQPKIVVHWLERSRAQRIIWLLEELGLKYELKIYRRTENRVAPPELRGIHPLGKSPVITVDDLVLAESGFIVEYLTTRWGRLRPDPSSPAAMQYQYLLHYVEGTLMPPLVIGEVMQQIKKSPQIPFFIKPIANMIVNGVYNNYLNSAYEGNFRFLETLLDGKEYFAGEFSGADVMLGFPLVEAAKGRVKGFDKQMFPNLFAWMDRVSSREGYKQAEARTEKHEQLLDK</sequence>
<keyword evidence="3" id="KW-0808">Transferase</keyword>
<protein>
    <recommendedName>
        <fullName evidence="2">glutathione transferase</fullName>
        <ecNumber evidence="2">2.5.1.18</ecNumber>
    </recommendedName>
</protein>
<proteinExistence type="inferred from homology"/>
<dbReference type="STRING" id="1051890.A0A3N4L9Y9"/>
<comment type="catalytic activity">
    <reaction evidence="4">
        <text>RX + glutathione = an S-substituted glutathione + a halide anion + H(+)</text>
        <dbReference type="Rhea" id="RHEA:16437"/>
        <dbReference type="ChEBI" id="CHEBI:15378"/>
        <dbReference type="ChEBI" id="CHEBI:16042"/>
        <dbReference type="ChEBI" id="CHEBI:17792"/>
        <dbReference type="ChEBI" id="CHEBI:57925"/>
        <dbReference type="ChEBI" id="CHEBI:90779"/>
        <dbReference type="EC" id="2.5.1.18"/>
    </reaction>
</comment>
<dbReference type="PANTHER" id="PTHR44051">
    <property type="entry name" value="GLUTATHIONE S-TRANSFERASE-RELATED"/>
    <property type="match status" value="1"/>
</dbReference>
<dbReference type="InterPro" id="IPR010987">
    <property type="entry name" value="Glutathione-S-Trfase_C-like"/>
</dbReference>
<dbReference type="FunCoup" id="A0A3N4L9Y9">
    <property type="interactions" value="91"/>
</dbReference>
<feature type="domain" description="GST C-terminal" evidence="7">
    <location>
        <begin position="158"/>
        <end position="299"/>
    </location>
</feature>
<dbReference type="CDD" id="cd03189">
    <property type="entry name" value="GST_C_GTT1_like"/>
    <property type="match status" value="1"/>
</dbReference>
<organism evidence="8 9">
    <name type="scientific">Terfezia boudieri ATCC MYA-4762</name>
    <dbReference type="NCBI Taxonomy" id="1051890"/>
    <lineage>
        <taxon>Eukaryota</taxon>
        <taxon>Fungi</taxon>
        <taxon>Dikarya</taxon>
        <taxon>Ascomycota</taxon>
        <taxon>Pezizomycotina</taxon>
        <taxon>Pezizomycetes</taxon>
        <taxon>Pezizales</taxon>
        <taxon>Pezizaceae</taxon>
        <taxon>Terfezia</taxon>
    </lineage>
</organism>
<evidence type="ECO:0000256" key="2">
    <source>
        <dbReference type="ARBA" id="ARBA00012452"/>
    </source>
</evidence>
<dbReference type="Gene3D" id="1.20.1050.10">
    <property type="match status" value="1"/>
</dbReference>
<reference evidence="8 9" key="1">
    <citation type="journal article" date="2018" name="Nat. Ecol. Evol.">
        <title>Pezizomycetes genomes reveal the molecular basis of ectomycorrhizal truffle lifestyle.</title>
        <authorList>
            <person name="Murat C."/>
            <person name="Payen T."/>
            <person name="Noel B."/>
            <person name="Kuo A."/>
            <person name="Morin E."/>
            <person name="Chen J."/>
            <person name="Kohler A."/>
            <person name="Krizsan K."/>
            <person name="Balestrini R."/>
            <person name="Da Silva C."/>
            <person name="Montanini B."/>
            <person name="Hainaut M."/>
            <person name="Levati E."/>
            <person name="Barry K.W."/>
            <person name="Belfiori B."/>
            <person name="Cichocki N."/>
            <person name="Clum A."/>
            <person name="Dockter R.B."/>
            <person name="Fauchery L."/>
            <person name="Guy J."/>
            <person name="Iotti M."/>
            <person name="Le Tacon F."/>
            <person name="Lindquist E.A."/>
            <person name="Lipzen A."/>
            <person name="Malagnac F."/>
            <person name="Mello A."/>
            <person name="Molinier V."/>
            <person name="Miyauchi S."/>
            <person name="Poulain J."/>
            <person name="Riccioni C."/>
            <person name="Rubini A."/>
            <person name="Sitrit Y."/>
            <person name="Splivallo R."/>
            <person name="Traeger S."/>
            <person name="Wang M."/>
            <person name="Zifcakova L."/>
            <person name="Wipf D."/>
            <person name="Zambonelli A."/>
            <person name="Paolocci F."/>
            <person name="Nowrousian M."/>
            <person name="Ottonello S."/>
            <person name="Baldrian P."/>
            <person name="Spatafora J.W."/>
            <person name="Henrissat B."/>
            <person name="Nagy L.G."/>
            <person name="Aury J.M."/>
            <person name="Wincker P."/>
            <person name="Grigoriev I.V."/>
            <person name="Bonfante P."/>
            <person name="Martin F.M."/>
        </authorList>
    </citation>
    <scope>NUCLEOTIDE SEQUENCE [LARGE SCALE GENOMIC DNA]</scope>
    <source>
        <strain evidence="8 9">ATCC MYA-4762</strain>
    </source>
</reference>
<comment type="similarity">
    <text evidence="1 5">Belongs to the GST superfamily.</text>
</comment>
<dbReference type="FunFam" id="3.40.30.10:FF:000156">
    <property type="entry name" value="Glutathione S-transferase 1"/>
    <property type="match status" value="1"/>
</dbReference>
<feature type="domain" description="GST N-terminal" evidence="6">
    <location>
        <begin position="73"/>
        <end position="154"/>
    </location>
</feature>
<evidence type="ECO:0000256" key="4">
    <source>
        <dbReference type="ARBA" id="ARBA00047960"/>
    </source>
</evidence>
<evidence type="ECO:0000313" key="9">
    <source>
        <dbReference type="Proteomes" id="UP000267821"/>
    </source>
</evidence>
<dbReference type="Gene3D" id="3.40.30.10">
    <property type="entry name" value="Glutaredoxin"/>
    <property type="match status" value="1"/>
</dbReference>
<dbReference type="EMBL" id="ML121585">
    <property type="protein sequence ID" value="RPB19714.1"/>
    <property type="molecule type" value="Genomic_DNA"/>
</dbReference>
<dbReference type="Pfam" id="PF02798">
    <property type="entry name" value="GST_N"/>
    <property type="match status" value="1"/>
</dbReference>
<dbReference type="Proteomes" id="UP000267821">
    <property type="component" value="Unassembled WGS sequence"/>
</dbReference>
<evidence type="ECO:0000256" key="1">
    <source>
        <dbReference type="ARBA" id="ARBA00007409"/>
    </source>
</evidence>
<dbReference type="InParanoid" id="A0A3N4L9Y9"/>
<dbReference type="InterPro" id="IPR004046">
    <property type="entry name" value="GST_C"/>
</dbReference>
<evidence type="ECO:0000259" key="6">
    <source>
        <dbReference type="PROSITE" id="PS50404"/>
    </source>
</evidence>
<dbReference type="AlphaFoldDB" id="A0A3N4L9Y9"/>